<gene>
    <name evidence="1" type="ORF">MCHLO_09872</name>
</gene>
<organism evidence="1 2">
    <name type="scientific">Mycena chlorophos</name>
    <name type="common">Agaric fungus</name>
    <name type="synonym">Agaricus chlorophos</name>
    <dbReference type="NCBI Taxonomy" id="658473"/>
    <lineage>
        <taxon>Eukaryota</taxon>
        <taxon>Fungi</taxon>
        <taxon>Dikarya</taxon>
        <taxon>Basidiomycota</taxon>
        <taxon>Agaricomycotina</taxon>
        <taxon>Agaricomycetes</taxon>
        <taxon>Agaricomycetidae</taxon>
        <taxon>Agaricales</taxon>
        <taxon>Marasmiineae</taxon>
        <taxon>Mycenaceae</taxon>
        <taxon>Mycena</taxon>
    </lineage>
</organism>
<evidence type="ECO:0000313" key="2">
    <source>
        <dbReference type="Proteomes" id="UP000815677"/>
    </source>
</evidence>
<name>A0ABQ0LPB6_MYCCL</name>
<evidence type="ECO:0000313" key="1">
    <source>
        <dbReference type="EMBL" id="GAT52861.1"/>
    </source>
</evidence>
<accession>A0ABQ0LPB6</accession>
<protein>
    <submittedName>
        <fullName evidence="1">Uncharacterized protein</fullName>
    </submittedName>
</protein>
<keyword evidence="2" id="KW-1185">Reference proteome</keyword>
<reference evidence="1" key="1">
    <citation type="submission" date="2014-09" db="EMBL/GenBank/DDBJ databases">
        <title>Genome sequence of the luminous mushroom Mycena chlorophos for searching fungal bioluminescence genes.</title>
        <authorList>
            <person name="Tanaka Y."/>
            <person name="Kasuga D."/>
            <person name="Oba Y."/>
            <person name="Hase S."/>
            <person name="Sato K."/>
            <person name="Oba Y."/>
            <person name="Sakakibara Y."/>
        </authorList>
    </citation>
    <scope>NUCLEOTIDE SEQUENCE</scope>
</reference>
<sequence>MSAKVADESSVEVEKAEEALDFLQVSRGSPIPYPGHLDRVHTDFPVYNDHPQVLHLLPLELALLRFEVEIMRLEDPQDLPNGSSVFVERLRVYQDVVEVHNNSSCGDEVRENLVHHHLEYRGRVRKAEEHDEWFPQPAVGDKGSLLLVPFSDADIVIPLPNVQFG</sequence>
<proteinExistence type="predicted"/>
<dbReference type="Proteomes" id="UP000815677">
    <property type="component" value="Unassembled WGS sequence"/>
</dbReference>
<dbReference type="EMBL" id="DF847979">
    <property type="protein sequence ID" value="GAT52861.1"/>
    <property type="molecule type" value="Genomic_DNA"/>
</dbReference>